<dbReference type="EMBL" id="JASJOU010000015">
    <property type="protein sequence ID" value="MDJ1505338.1"/>
    <property type="molecule type" value="Genomic_DNA"/>
</dbReference>
<feature type="chain" id="PRO_5042230456" evidence="1">
    <location>
        <begin position="21"/>
        <end position="327"/>
    </location>
</feature>
<accession>A0AAE3UJL4</accession>
<dbReference type="AlphaFoldDB" id="A0AAE3UJL4"/>
<proteinExistence type="predicted"/>
<reference evidence="3" key="1">
    <citation type="submission" date="2023-05" db="EMBL/GenBank/DDBJ databases">
        <authorList>
            <person name="Zhang X."/>
        </authorList>
    </citation>
    <scope>NUCLEOTIDE SEQUENCE</scope>
    <source>
        <strain evidence="3">BD1B2-1</strain>
    </source>
</reference>
<dbReference type="PANTHER" id="PTHR43194">
    <property type="entry name" value="HYDROLASE ALPHA/BETA FOLD FAMILY"/>
    <property type="match status" value="1"/>
</dbReference>
<comment type="caution">
    <text evidence="3">The sequence shown here is derived from an EMBL/GenBank/DDBJ whole genome shotgun (WGS) entry which is preliminary data.</text>
</comment>
<sequence length="327" mass="37361">MLYYRLLFLFMLILGGSCQSIDEPGTLVPPTVDQDPTLSQINVSVAGHTRSLHCFTYGNPENPPLFVLHGSYDEIRSYRVLQILSDRYFIVMWSQRGCGLSERITEAEFTFASQVEEVEQVKARFAPNRPITLYAHSMGGGTAAAFSARHPEQVRQLILGEPIVLQGSAMDKIWKELVEFDYTNNGWNEMAQMNDVLPAKTHEELDYRALMMLRSNMTKYFCDRNNPPAWPVWRIGGFVEMIRNKRMGNAQSGFTYDFSEGLKVYTNEVLILGGTCSGLGYRNQITYNQPLFTNAKVVKIESAGHRYLAEQFEQTIQAMKSYLYEYQ</sequence>
<dbReference type="InterPro" id="IPR000073">
    <property type="entry name" value="AB_hydrolase_1"/>
</dbReference>
<gene>
    <name evidence="3" type="ORF">QNI22_32075</name>
</gene>
<dbReference type="Gene3D" id="3.40.50.1820">
    <property type="entry name" value="alpha/beta hydrolase"/>
    <property type="match status" value="1"/>
</dbReference>
<feature type="signal peptide" evidence="1">
    <location>
        <begin position="1"/>
        <end position="20"/>
    </location>
</feature>
<feature type="domain" description="AB hydrolase-1" evidence="2">
    <location>
        <begin position="63"/>
        <end position="305"/>
    </location>
</feature>
<evidence type="ECO:0000259" key="2">
    <source>
        <dbReference type="Pfam" id="PF00561"/>
    </source>
</evidence>
<dbReference type="InterPro" id="IPR050228">
    <property type="entry name" value="Carboxylesterase_BioH"/>
</dbReference>
<evidence type="ECO:0000256" key="1">
    <source>
        <dbReference type="SAM" id="SignalP"/>
    </source>
</evidence>
<keyword evidence="4" id="KW-1185">Reference proteome</keyword>
<dbReference type="InterPro" id="IPR029058">
    <property type="entry name" value="AB_hydrolase_fold"/>
</dbReference>
<dbReference type="Proteomes" id="UP001232063">
    <property type="component" value="Unassembled WGS sequence"/>
</dbReference>
<dbReference type="PANTHER" id="PTHR43194:SF2">
    <property type="entry name" value="PEROXISOMAL MEMBRANE PROTEIN LPX1"/>
    <property type="match status" value="1"/>
</dbReference>
<organism evidence="3 4">
    <name type="scientific">Xanthocytophaga agilis</name>
    <dbReference type="NCBI Taxonomy" id="3048010"/>
    <lineage>
        <taxon>Bacteria</taxon>
        <taxon>Pseudomonadati</taxon>
        <taxon>Bacteroidota</taxon>
        <taxon>Cytophagia</taxon>
        <taxon>Cytophagales</taxon>
        <taxon>Rhodocytophagaceae</taxon>
        <taxon>Xanthocytophaga</taxon>
    </lineage>
</organism>
<protein>
    <submittedName>
        <fullName evidence="3">Alpha/beta hydrolase</fullName>
    </submittedName>
</protein>
<keyword evidence="3" id="KW-0378">Hydrolase</keyword>
<dbReference type="PROSITE" id="PS51257">
    <property type="entry name" value="PROKAR_LIPOPROTEIN"/>
    <property type="match status" value="1"/>
</dbReference>
<keyword evidence="1" id="KW-0732">Signal</keyword>
<evidence type="ECO:0000313" key="3">
    <source>
        <dbReference type="EMBL" id="MDJ1505338.1"/>
    </source>
</evidence>
<dbReference type="Pfam" id="PF00561">
    <property type="entry name" value="Abhydrolase_1"/>
    <property type="match status" value="1"/>
</dbReference>
<name>A0AAE3UJL4_9BACT</name>
<dbReference type="SUPFAM" id="SSF53474">
    <property type="entry name" value="alpha/beta-Hydrolases"/>
    <property type="match status" value="1"/>
</dbReference>
<dbReference type="GO" id="GO:0016787">
    <property type="term" value="F:hydrolase activity"/>
    <property type="evidence" value="ECO:0007669"/>
    <property type="project" value="UniProtKB-KW"/>
</dbReference>
<dbReference type="RefSeq" id="WP_314517288.1">
    <property type="nucleotide sequence ID" value="NZ_JASJOU010000015.1"/>
</dbReference>
<evidence type="ECO:0000313" key="4">
    <source>
        <dbReference type="Proteomes" id="UP001232063"/>
    </source>
</evidence>